<dbReference type="AlphaFoldDB" id="A0A182Y7N6"/>
<dbReference type="VEuPathDB" id="VectorBase:ASTE016261"/>
<protein>
    <submittedName>
        <fullName evidence="1">Uncharacterized protein</fullName>
    </submittedName>
</protein>
<dbReference type="Proteomes" id="UP000076408">
    <property type="component" value="Unassembled WGS sequence"/>
</dbReference>
<proteinExistence type="predicted"/>
<reference evidence="2" key="1">
    <citation type="journal article" date="2014" name="Genome Biol.">
        <title>Genome analysis of a major urban malaria vector mosquito, Anopheles stephensi.</title>
        <authorList>
            <person name="Jiang X."/>
            <person name="Peery A."/>
            <person name="Hall A.B."/>
            <person name="Sharma A."/>
            <person name="Chen X.G."/>
            <person name="Waterhouse R.M."/>
            <person name="Komissarov A."/>
            <person name="Riehle M.M."/>
            <person name="Shouche Y."/>
            <person name="Sharakhova M.V."/>
            <person name="Lawson D."/>
            <person name="Pakpour N."/>
            <person name="Arensburger P."/>
            <person name="Davidson V.L."/>
            <person name="Eiglmeier K."/>
            <person name="Emrich S."/>
            <person name="George P."/>
            <person name="Kennedy R.C."/>
            <person name="Mane S.P."/>
            <person name="Maslen G."/>
            <person name="Oringanje C."/>
            <person name="Qi Y."/>
            <person name="Settlage R."/>
            <person name="Tojo M."/>
            <person name="Tubio J.M."/>
            <person name="Unger M.F."/>
            <person name="Wang B."/>
            <person name="Vernick K.D."/>
            <person name="Ribeiro J.M."/>
            <person name="James A.A."/>
            <person name="Michel K."/>
            <person name="Riehle M.A."/>
            <person name="Luckhart S."/>
            <person name="Sharakhov I.V."/>
            <person name="Tu Z."/>
        </authorList>
    </citation>
    <scope>NUCLEOTIDE SEQUENCE [LARGE SCALE GENOMIC DNA]</scope>
    <source>
        <strain evidence="2">Indian</strain>
    </source>
</reference>
<dbReference type="VEuPathDB" id="VectorBase:ASTEI04472"/>
<sequence>MCFRVGVLSLLLHALFWTALYAEDGLDYEDPFEDDAAQCQITVTPDMMLSLAHTLQTEISCDEDLWGNFLLQYHLAQENLTDCMERSGTVDDSSNVFCQQLVDDVQRQLDQEHRAHSAELERKLHLAQQEAQKHHDEKEALGRKLDRLLSERAELVLDLLLANIAIGDIKQAIVYYRQYPAQPNPNKLYEQIVRSVYRVTMYQDQRLLNLISFVRSVDSTVEKLALYRLMLAEIQKRTNQRYTYIAAVFALNVKADRNVYASEPKLYTDAIVPLETLWKDQLANGNYKAVIEFATRQPKYYAEMQTTLATVDKAKWAGLKFDKFVPYLNSLPQPAQRVAALRQVLDQIREHSKQNPQKHLVLTAKELDICEVFMTKVKADQNAKRSLEELKSQFGKFKSGKDYKYYLNESRKAKG</sequence>
<dbReference type="SMR" id="A0A182Y7N6"/>
<evidence type="ECO:0000313" key="2">
    <source>
        <dbReference type="Proteomes" id="UP000076408"/>
    </source>
</evidence>
<dbReference type="VEuPathDB" id="VectorBase:ASTEI20_044443"/>
<reference evidence="1" key="2">
    <citation type="submission" date="2020-05" db="UniProtKB">
        <authorList>
            <consortium name="EnsemblMetazoa"/>
        </authorList>
    </citation>
    <scope>IDENTIFICATION</scope>
    <source>
        <strain evidence="1">Indian</strain>
    </source>
</reference>
<name>A0A182Y7N6_ANOST</name>
<keyword evidence="2" id="KW-1185">Reference proteome</keyword>
<accession>A0A182Y7N6</accession>
<dbReference type="OMA" id="QDEANQC"/>
<evidence type="ECO:0000313" key="1">
    <source>
        <dbReference type="EnsemblMetazoa" id="ASTEI04472-PA"/>
    </source>
</evidence>
<organism evidence="1 2">
    <name type="scientific">Anopheles stephensi</name>
    <name type="common">Indo-Pakistan malaria mosquito</name>
    <dbReference type="NCBI Taxonomy" id="30069"/>
    <lineage>
        <taxon>Eukaryota</taxon>
        <taxon>Metazoa</taxon>
        <taxon>Ecdysozoa</taxon>
        <taxon>Arthropoda</taxon>
        <taxon>Hexapoda</taxon>
        <taxon>Insecta</taxon>
        <taxon>Pterygota</taxon>
        <taxon>Neoptera</taxon>
        <taxon>Endopterygota</taxon>
        <taxon>Diptera</taxon>
        <taxon>Nematocera</taxon>
        <taxon>Culicoidea</taxon>
        <taxon>Culicidae</taxon>
        <taxon>Anophelinae</taxon>
        <taxon>Anopheles</taxon>
    </lineage>
</organism>
<dbReference type="EnsemblMetazoa" id="ASTEI04472-RA">
    <property type="protein sequence ID" value="ASTEI04472-PA"/>
    <property type="gene ID" value="ASTEI04472"/>
</dbReference>